<comment type="catalytic activity">
    <reaction evidence="6">
        <text>a 2'-deoxyadenosine in DNA + S-adenosyl-L-methionine = an N(6)-methyl-2'-deoxyadenosine in DNA + S-adenosyl-L-homocysteine + H(+)</text>
        <dbReference type="Rhea" id="RHEA:15197"/>
        <dbReference type="Rhea" id="RHEA-COMP:12418"/>
        <dbReference type="Rhea" id="RHEA-COMP:12419"/>
        <dbReference type="ChEBI" id="CHEBI:15378"/>
        <dbReference type="ChEBI" id="CHEBI:57856"/>
        <dbReference type="ChEBI" id="CHEBI:59789"/>
        <dbReference type="ChEBI" id="CHEBI:90615"/>
        <dbReference type="ChEBI" id="CHEBI:90616"/>
        <dbReference type="EC" id="2.1.1.72"/>
    </reaction>
</comment>
<dbReference type="EC" id="2.1.1.72" evidence="2"/>
<evidence type="ECO:0000256" key="2">
    <source>
        <dbReference type="ARBA" id="ARBA00011900"/>
    </source>
</evidence>
<dbReference type="GO" id="GO:0003677">
    <property type="term" value="F:DNA binding"/>
    <property type="evidence" value="ECO:0007669"/>
    <property type="project" value="InterPro"/>
</dbReference>
<evidence type="ECO:0000256" key="4">
    <source>
        <dbReference type="ARBA" id="ARBA00022679"/>
    </source>
</evidence>
<accession>A0A238H5L1</accession>
<protein>
    <recommendedName>
        <fullName evidence="2">site-specific DNA-methyltransferase (adenine-specific)</fullName>
        <ecNumber evidence="2">2.1.1.72</ecNumber>
    </recommendedName>
</protein>
<dbReference type="InterPro" id="IPR002941">
    <property type="entry name" value="DNA_methylase_N4/N6"/>
</dbReference>
<evidence type="ECO:0000259" key="7">
    <source>
        <dbReference type="Pfam" id="PF01555"/>
    </source>
</evidence>
<keyword evidence="3 8" id="KW-0489">Methyltransferase</keyword>
<keyword evidence="4 8" id="KW-0808">Transferase</keyword>
<dbReference type="GO" id="GO:0032259">
    <property type="term" value="P:methylation"/>
    <property type="evidence" value="ECO:0007669"/>
    <property type="project" value="UniProtKB-KW"/>
</dbReference>
<dbReference type="PROSITE" id="PS00092">
    <property type="entry name" value="N6_MTASE"/>
    <property type="match status" value="1"/>
</dbReference>
<dbReference type="AlphaFoldDB" id="A0A238H5L1"/>
<dbReference type="GO" id="GO:0009007">
    <property type="term" value="F:site-specific DNA-methyltransferase (adenine-specific) activity"/>
    <property type="evidence" value="ECO:0007669"/>
    <property type="project" value="UniProtKB-EC"/>
</dbReference>
<evidence type="ECO:0000256" key="1">
    <source>
        <dbReference type="ARBA" id="ARBA00006594"/>
    </source>
</evidence>
<dbReference type="InterPro" id="IPR002052">
    <property type="entry name" value="DNA_methylase_N6_adenine_CS"/>
</dbReference>
<reference evidence="8 9" key="1">
    <citation type="submission" date="2017-04" db="EMBL/GenBank/DDBJ databases">
        <authorList>
            <person name="Afonso C.L."/>
            <person name="Miller P.J."/>
            <person name="Scott M.A."/>
            <person name="Spackman E."/>
            <person name="Goraichik I."/>
            <person name="Dimitrov K.M."/>
            <person name="Suarez D.L."/>
            <person name="Swayne D.E."/>
        </authorList>
    </citation>
    <scope>NUCLEOTIDE SEQUENCE [LARGE SCALE GENOMIC DNA]</scope>
    <source>
        <strain evidence="8">LMG 28154</strain>
    </source>
</reference>
<organism evidence="8 9">
    <name type="scientific">Burkholderia singularis</name>
    <dbReference type="NCBI Taxonomy" id="1503053"/>
    <lineage>
        <taxon>Bacteria</taxon>
        <taxon>Pseudomonadati</taxon>
        <taxon>Pseudomonadota</taxon>
        <taxon>Betaproteobacteria</taxon>
        <taxon>Burkholderiales</taxon>
        <taxon>Burkholderiaceae</taxon>
        <taxon>Burkholderia</taxon>
        <taxon>pseudomallei group</taxon>
    </lineage>
</organism>
<dbReference type="GO" id="GO:0008170">
    <property type="term" value="F:N-methyltransferase activity"/>
    <property type="evidence" value="ECO:0007669"/>
    <property type="project" value="InterPro"/>
</dbReference>
<dbReference type="InterPro" id="IPR029063">
    <property type="entry name" value="SAM-dependent_MTases_sf"/>
</dbReference>
<comment type="similarity">
    <text evidence="1">Belongs to the N(4)/N(6)-methyltransferase family.</text>
</comment>
<dbReference type="Pfam" id="PF01555">
    <property type="entry name" value="N6_N4_Mtase"/>
    <property type="match status" value="1"/>
</dbReference>
<dbReference type="Proteomes" id="UP000198460">
    <property type="component" value="Unassembled WGS sequence"/>
</dbReference>
<gene>
    <name evidence="8" type="ORF">BSIN_3697</name>
</gene>
<evidence type="ECO:0000256" key="5">
    <source>
        <dbReference type="ARBA" id="ARBA00022691"/>
    </source>
</evidence>
<dbReference type="PIRSF" id="PIRSF015855">
    <property type="entry name" value="TypeIII_Mtase_mKpnI"/>
    <property type="match status" value="1"/>
</dbReference>
<evidence type="ECO:0000313" key="8">
    <source>
        <dbReference type="EMBL" id="SMG00566.1"/>
    </source>
</evidence>
<dbReference type="SUPFAM" id="SSF53335">
    <property type="entry name" value="S-adenosyl-L-methionine-dependent methyltransferases"/>
    <property type="match status" value="1"/>
</dbReference>
<dbReference type="Gene3D" id="3.40.50.150">
    <property type="entry name" value="Vaccinia Virus protein VP39"/>
    <property type="match status" value="1"/>
</dbReference>
<name>A0A238H5L1_9BURK</name>
<evidence type="ECO:0000256" key="3">
    <source>
        <dbReference type="ARBA" id="ARBA00022603"/>
    </source>
</evidence>
<dbReference type="EMBL" id="FXAN01000057">
    <property type="protein sequence ID" value="SMG00566.1"/>
    <property type="molecule type" value="Genomic_DNA"/>
</dbReference>
<sequence>MFAARPPRWHEDEQLMGRMMQKLDAASPEAQSADLVSANVERLKALFPEVVTEGPDGAAVDLDALAALVGAPALSGADEKYGLNWHGKRRARRLALTPSTGTLRPSPRESVDWASTRNLMIEGDNLEVLKLLQKSYAGKVKLIYIDPPYNTGKDFVYSDHFADSLRHYLELTGQTTGGAKISSNTEANGRFHTDWLNMIYPRLKLARDLLAEDGAIVVHIDEHELHALVLVMREIFGEENELGVAVWDKRNPKGDARGIAYQHESIVLFARNAQLLFARSPLKRPKRNAQRMLDAAAGAVASAASRYDANAAYRNWVRSQTALSGGEAMYDRISADGRVYRLVSMAWPNKKKAPDEYFVPLVHPVTGKPCAVPERGWRNPPATMQTLLDKGFIEFGADETTQPQRIYFLDENMHENVPSILPFGGSDDMLLKSLGIPFDLPKPVEFAASIIDWFAQRDDLIVDFFGGSGTTAHAVMALNAADGGQRRYLLVQLPEPLDAGNKDQKAAADFCAALGVPLNLAELTKERIRRAAKLIAAEYPGGRADLGFRVFKLDSTNVAEWDPYSDDVQQSLLAAVEHVKPNRSDEDLLAELMLKLGLDLCARIDTQTIAGKTVHLIDDAIVACFDAPISRADTDALGEGIGELIGAMDAGPLFARDVTCVFRDSSFVDDVAKVNLSAILEQHGVKRIRSL</sequence>
<keyword evidence="5" id="KW-0949">S-adenosyl-L-methionine</keyword>
<proteinExistence type="inferred from homology"/>
<evidence type="ECO:0000313" key="9">
    <source>
        <dbReference type="Proteomes" id="UP000198460"/>
    </source>
</evidence>
<evidence type="ECO:0000256" key="6">
    <source>
        <dbReference type="ARBA" id="ARBA00047942"/>
    </source>
</evidence>
<feature type="domain" description="DNA methylase N-4/N-6" evidence="7">
    <location>
        <begin position="140"/>
        <end position="479"/>
    </location>
</feature>
<dbReference type="InterPro" id="IPR002295">
    <property type="entry name" value="N4/N6-MTase_EcoPI_Mod-like"/>
</dbReference>
<dbReference type="PRINTS" id="PR00506">
    <property type="entry name" value="D21N6MTFRASE"/>
</dbReference>